<dbReference type="InParanoid" id="A0A165FE58"/>
<dbReference type="RefSeq" id="XP_018186429.1">
    <property type="nucleotide sequence ID" value="XM_018329569.1"/>
</dbReference>
<name>A0A165FE58_XYLHT</name>
<keyword evidence="2" id="KW-1185">Reference proteome</keyword>
<evidence type="ECO:0000313" key="2">
    <source>
        <dbReference type="Proteomes" id="UP000076632"/>
    </source>
</evidence>
<organism evidence="1 2">
    <name type="scientific">Xylona heveae (strain CBS 132557 / TC161)</name>
    <dbReference type="NCBI Taxonomy" id="1328760"/>
    <lineage>
        <taxon>Eukaryota</taxon>
        <taxon>Fungi</taxon>
        <taxon>Dikarya</taxon>
        <taxon>Ascomycota</taxon>
        <taxon>Pezizomycotina</taxon>
        <taxon>Xylonomycetes</taxon>
        <taxon>Xylonales</taxon>
        <taxon>Xylonaceae</taxon>
        <taxon>Xylona</taxon>
    </lineage>
</organism>
<protein>
    <submittedName>
        <fullName evidence="1">Uncharacterized protein</fullName>
    </submittedName>
</protein>
<sequence length="150" mass="16897">MALPLHRIPSSPVIRFASPLHKYPGNFISFVQVPKPRQTTCTILLYRLKLRCPCSLDISGVLGSSTRRPRKSCSTLRGQRCLIRPLVLLAKLSNWLKHEKGAYGINHVFHFSTNRKATQRRLAWSILGAETLAANQRSRGRGREDAPGRV</sequence>
<dbReference type="GeneID" id="28894706"/>
<dbReference type="EMBL" id="KV407462">
    <property type="protein sequence ID" value="KZF20874.1"/>
    <property type="molecule type" value="Genomic_DNA"/>
</dbReference>
<dbReference type="Proteomes" id="UP000076632">
    <property type="component" value="Unassembled WGS sequence"/>
</dbReference>
<evidence type="ECO:0000313" key="1">
    <source>
        <dbReference type="EMBL" id="KZF20874.1"/>
    </source>
</evidence>
<proteinExistence type="predicted"/>
<dbReference type="AlphaFoldDB" id="A0A165FE58"/>
<accession>A0A165FE58</accession>
<reference evidence="1 2" key="1">
    <citation type="journal article" date="2016" name="Fungal Biol.">
        <title>The genome of Xylona heveae provides a window into fungal endophytism.</title>
        <authorList>
            <person name="Gazis R."/>
            <person name="Kuo A."/>
            <person name="Riley R."/>
            <person name="LaButti K."/>
            <person name="Lipzen A."/>
            <person name="Lin J."/>
            <person name="Amirebrahimi M."/>
            <person name="Hesse C.N."/>
            <person name="Spatafora J.W."/>
            <person name="Henrissat B."/>
            <person name="Hainaut M."/>
            <person name="Grigoriev I.V."/>
            <person name="Hibbett D.S."/>
        </authorList>
    </citation>
    <scope>NUCLEOTIDE SEQUENCE [LARGE SCALE GENOMIC DNA]</scope>
    <source>
        <strain evidence="1 2">TC161</strain>
    </source>
</reference>
<gene>
    <name evidence="1" type="ORF">L228DRAFT_181142</name>
</gene>